<dbReference type="SMART" id="SM00478">
    <property type="entry name" value="ENDO3c"/>
    <property type="match status" value="1"/>
</dbReference>
<name>A0A8J7F3F7_9CYAN</name>
<evidence type="ECO:0000256" key="7">
    <source>
        <dbReference type="ARBA" id="ARBA00022763"/>
    </source>
</evidence>
<evidence type="ECO:0000259" key="13">
    <source>
        <dbReference type="SMART" id="SM00478"/>
    </source>
</evidence>
<dbReference type="GO" id="GO:0000701">
    <property type="term" value="F:purine-specific mismatch base pair DNA N-glycosylase activity"/>
    <property type="evidence" value="ECO:0007669"/>
    <property type="project" value="UniProtKB-EC"/>
</dbReference>
<keyword evidence="15" id="KW-1185">Reference proteome</keyword>
<dbReference type="EC" id="3.2.2.31" evidence="4"/>
<dbReference type="InterPro" id="IPR003651">
    <property type="entry name" value="Endonuclease3_FeS-loop_motif"/>
</dbReference>
<comment type="catalytic activity">
    <reaction evidence="1">
        <text>Hydrolyzes free adenine bases from 7,8-dihydro-8-oxoguanine:adenine mismatched double-stranded DNA, leaving an apurinic site.</text>
        <dbReference type="EC" id="3.2.2.31"/>
    </reaction>
</comment>
<reference evidence="14" key="1">
    <citation type="submission" date="2020-10" db="EMBL/GenBank/DDBJ databases">
        <authorList>
            <person name="Castelo-Branco R."/>
            <person name="Eusebio N."/>
            <person name="Adriana R."/>
            <person name="Vieira A."/>
            <person name="Brugerolle De Fraissinette N."/>
            <person name="Rezende De Castro R."/>
            <person name="Schneider M.P."/>
            <person name="Vasconcelos V."/>
            <person name="Leao P.N."/>
        </authorList>
    </citation>
    <scope>NUCLEOTIDE SEQUENCE</scope>
    <source>
        <strain evidence="14">LEGE 06105</strain>
    </source>
</reference>
<dbReference type="SMART" id="SM00525">
    <property type="entry name" value="FES"/>
    <property type="match status" value="1"/>
</dbReference>
<evidence type="ECO:0000256" key="10">
    <source>
        <dbReference type="ARBA" id="ARBA00023014"/>
    </source>
</evidence>
<dbReference type="EMBL" id="JADEWL010000015">
    <property type="protein sequence ID" value="MBE9212510.1"/>
    <property type="molecule type" value="Genomic_DNA"/>
</dbReference>
<evidence type="ECO:0000256" key="2">
    <source>
        <dbReference type="ARBA" id="ARBA00001966"/>
    </source>
</evidence>
<protein>
    <recommendedName>
        <fullName evidence="5">Adenine DNA glycosylase</fullName>
        <ecNumber evidence="4">3.2.2.31</ecNumber>
    </recommendedName>
</protein>
<evidence type="ECO:0000256" key="9">
    <source>
        <dbReference type="ARBA" id="ARBA00023004"/>
    </source>
</evidence>
<dbReference type="PIRSF" id="PIRSF001435">
    <property type="entry name" value="Nth"/>
    <property type="match status" value="1"/>
</dbReference>
<proteinExistence type="inferred from homology"/>
<evidence type="ECO:0000256" key="1">
    <source>
        <dbReference type="ARBA" id="ARBA00000843"/>
    </source>
</evidence>
<comment type="similarity">
    <text evidence="3">Belongs to the Nth/MutY family.</text>
</comment>
<keyword evidence="10" id="KW-0411">Iron-sulfur</keyword>
<dbReference type="GO" id="GO:0032357">
    <property type="term" value="F:oxidized purine DNA binding"/>
    <property type="evidence" value="ECO:0007669"/>
    <property type="project" value="TreeGrafter"/>
</dbReference>
<organism evidence="14 15">
    <name type="scientific">Plectonema cf. radiosum LEGE 06105</name>
    <dbReference type="NCBI Taxonomy" id="945769"/>
    <lineage>
        <taxon>Bacteria</taxon>
        <taxon>Bacillati</taxon>
        <taxon>Cyanobacteriota</taxon>
        <taxon>Cyanophyceae</taxon>
        <taxon>Oscillatoriophycideae</taxon>
        <taxon>Oscillatoriales</taxon>
        <taxon>Microcoleaceae</taxon>
        <taxon>Plectonema</taxon>
    </lineage>
</organism>
<dbReference type="Gene3D" id="1.10.1670.10">
    <property type="entry name" value="Helix-hairpin-Helix base-excision DNA repair enzymes (C-terminal)"/>
    <property type="match status" value="1"/>
</dbReference>
<comment type="cofactor">
    <cofactor evidence="2">
        <name>[4Fe-4S] cluster</name>
        <dbReference type="ChEBI" id="CHEBI:49883"/>
    </cofactor>
</comment>
<dbReference type="CDD" id="cd00056">
    <property type="entry name" value="ENDO3c"/>
    <property type="match status" value="1"/>
</dbReference>
<feature type="domain" description="HhH-GPD" evidence="13">
    <location>
        <begin position="47"/>
        <end position="197"/>
    </location>
</feature>
<dbReference type="GO" id="GO:0006284">
    <property type="term" value="P:base-excision repair"/>
    <property type="evidence" value="ECO:0007669"/>
    <property type="project" value="InterPro"/>
</dbReference>
<dbReference type="GO" id="GO:0051539">
    <property type="term" value="F:4 iron, 4 sulfur cluster binding"/>
    <property type="evidence" value="ECO:0007669"/>
    <property type="project" value="InterPro"/>
</dbReference>
<evidence type="ECO:0000313" key="15">
    <source>
        <dbReference type="Proteomes" id="UP000620559"/>
    </source>
</evidence>
<evidence type="ECO:0000256" key="8">
    <source>
        <dbReference type="ARBA" id="ARBA00022801"/>
    </source>
</evidence>
<dbReference type="Gene3D" id="1.10.340.30">
    <property type="entry name" value="Hypothetical protein, domain 2"/>
    <property type="match status" value="1"/>
</dbReference>
<dbReference type="InterPro" id="IPR011257">
    <property type="entry name" value="DNA_glycosylase"/>
</dbReference>
<keyword evidence="8" id="KW-0378">Hydrolase</keyword>
<dbReference type="GO" id="GO:0035485">
    <property type="term" value="F:adenine/guanine mispair binding"/>
    <property type="evidence" value="ECO:0007669"/>
    <property type="project" value="TreeGrafter"/>
</dbReference>
<evidence type="ECO:0000256" key="11">
    <source>
        <dbReference type="ARBA" id="ARBA00023204"/>
    </source>
</evidence>
<dbReference type="GO" id="GO:0006298">
    <property type="term" value="P:mismatch repair"/>
    <property type="evidence" value="ECO:0007669"/>
    <property type="project" value="TreeGrafter"/>
</dbReference>
<keyword evidence="6" id="KW-0479">Metal-binding</keyword>
<dbReference type="AlphaFoldDB" id="A0A8J7F3F7"/>
<keyword evidence="9" id="KW-0408">Iron</keyword>
<accession>A0A8J7F3F7</accession>
<evidence type="ECO:0000313" key="14">
    <source>
        <dbReference type="EMBL" id="MBE9212510.1"/>
    </source>
</evidence>
<dbReference type="Proteomes" id="UP000620559">
    <property type="component" value="Unassembled WGS sequence"/>
</dbReference>
<evidence type="ECO:0000256" key="6">
    <source>
        <dbReference type="ARBA" id="ARBA00022723"/>
    </source>
</evidence>
<dbReference type="InterPro" id="IPR003265">
    <property type="entry name" value="HhH-GPD_domain"/>
</dbReference>
<dbReference type="GO" id="GO:0034039">
    <property type="term" value="F:8-oxo-7,8-dihydroguanine DNA N-glycosylase activity"/>
    <property type="evidence" value="ECO:0007669"/>
    <property type="project" value="TreeGrafter"/>
</dbReference>
<dbReference type="Pfam" id="PF00633">
    <property type="entry name" value="HHH"/>
    <property type="match status" value="1"/>
</dbReference>
<sequence length="223" mass="25708">MIVYRTISKGKIKWFRCELLVWGKQHRRKFPWRNTSYAYAILAAEFMLQKTNAPLVAPLYEEFMEKYPTVEALAETQFLEIKNILQPLGLSFRAERLHKSAQLLVKEYQGKIPNTQAELLKLPGVGKYTARSICANAYGQNKAVIDTNVARIFERFFGFEGGRVKSRCPLLWQAAEEIAPPRDVGIWNLTLFDFGAEVCTAKNPHCDRCLLRERCGYLKQQVK</sequence>
<keyword evidence="12" id="KW-0326">Glycosidase</keyword>
<evidence type="ECO:0000256" key="5">
    <source>
        <dbReference type="ARBA" id="ARBA00022023"/>
    </source>
</evidence>
<dbReference type="Pfam" id="PF00730">
    <property type="entry name" value="HhH-GPD"/>
    <property type="match status" value="1"/>
</dbReference>
<dbReference type="InterPro" id="IPR044298">
    <property type="entry name" value="MIG/MutY"/>
</dbReference>
<dbReference type="PANTHER" id="PTHR42944">
    <property type="entry name" value="ADENINE DNA GLYCOSYLASE"/>
    <property type="match status" value="1"/>
</dbReference>
<dbReference type="GO" id="GO:0046872">
    <property type="term" value="F:metal ion binding"/>
    <property type="evidence" value="ECO:0007669"/>
    <property type="project" value="UniProtKB-KW"/>
</dbReference>
<evidence type="ECO:0000256" key="3">
    <source>
        <dbReference type="ARBA" id="ARBA00008343"/>
    </source>
</evidence>
<evidence type="ECO:0000256" key="12">
    <source>
        <dbReference type="ARBA" id="ARBA00023295"/>
    </source>
</evidence>
<dbReference type="InterPro" id="IPR023170">
    <property type="entry name" value="HhH_base_excis_C"/>
</dbReference>
<keyword evidence="7" id="KW-0227">DNA damage</keyword>
<dbReference type="RefSeq" id="WP_193918526.1">
    <property type="nucleotide sequence ID" value="NZ_JADEWL010000015.1"/>
</dbReference>
<gene>
    <name evidence="14" type="ORF">IQ247_07245</name>
</gene>
<dbReference type="SUPFAM" id="SSF48150">
    <property type="entry name" value="DNA-glycosylase"/>
    <property type="match status" value="1"/>
</dbReference>
<dbReference type="PANTHER" id="PTHR42944:SF1">
    <property type="entry name" value="ADENINE DNA GLYCOSYLASE"/>
    <property type="match status" value="1"/>
</dbReference>
<dbReference type="InterPro" id="IPR000445">
    <property type="entry name" value="HhH_motif"/>
</dbReference>
<comment type="caution">
    <text evidence="14">The sequence shown here is derived from an EMBL/GenBank/DDBJ whole genome shotgun (WGS) entry which is preliminary data.</text>
</comment>
<evidence type="ECO:0000256" key="4">
    <source>
        <dbReference type="ARBA" id="ARBA00012045"/>
    </source>
</evidence>
<keyword evidence="11" id="KW-0234">DNA repair</keyword>